<proteinExistence type="predicted"/>
<dbReference type="EMBL" id="JAAAID010002488">
    <property type="protein sequence ID" value="KAG0007175.1"/>
    <property type="molecule type" value="Genomic_DNA"/>
</dbReference>
<sequence length="358" mass="40946">MQIKGGCVTCQEEWPQNLDGIHLSLYKFIETKLHHPLSLSKISEKDIVTMSGIVNTRMDGARKVFGDETVEKEAYRSGGLDELLYKVEEGVGIEAKERREKRSHDQLKGRIVDAVRHIAIKSPTKDMSEAELVSVWSYVINALTGHTLALRSGEPASKATKWQRILLQQELDHDSGAATYGRKPDLQCRSEELCGATPHEFKANGRSKEQVELQYRKNLRINQSMMFYLKHHVGIGLEDLEVLALDVHGTLHFSLRYHDNVFVSDLATKHLLRLPDSTVSWKQFLSGSTLSVLLAYVEHLEHLIERIEEHTLLQEQQERIEDRQTTERELRRIGKFSFFNPAKKQCRDGSQSSNQYAN</sequence>
<gene>
    <name evidence="1" type="ORF">BGZ80_004981</name>
</gene>
<evidence type="ECO:0000313" key="2">
    <source>
        <dbReference type="Proteomes" id="UP000703661"/>
    </source>
</evidence>
<reference evidence="1" key="1">
    <citation type="journal article" date="2020" name="Fungal Divers.">
        <title>Resolving the Mortierellaceae phylogeny through synthesis of multi-gene phylogenetics and phylogenomics.</title>
        <authorList>
            <person name="Vandepol N."/>
            <person name="Liber J."/>
            <person name="Desiro A."/>
            <person name="Na H."/>
            <person name="Kennedy M."/>
            <person name="Barry K."/>
            <person name="Grigoriev I.V."/>
            <person name="Miller A.N."/>
            <person name="O'Donnell K."/>
            <person name="Stajich J.E."/>
            <person name="Bonito G."/>
        </authorList>
    </citation>
    <scope>NUCLEOTIDE SEQUENCE</scope>
    <source>
        <strain evidence="1">NRRL 2769</strain>
    </source>
</reference>
<protein>
    <submittedName>
        <fullName evidence="1">Uncharacterized protein</fullName>
    </submittedName>
</protein>
<keyword evidence="2" id="KW-1185">Reference proteome</keyword>
<name>A0A9P6MLW7_9FUNG</name>
<organism evidence="1 2">
    <name type="scientific">Entomortierella chlamydospora</name>
    <dbReference type="NCBI Taxonomy" id="101097"/>
    <lineage>
        <taxon>Eukaryota</taxon>
        <taxon>Fungi</taxon>
        <taxon>Fungi incertae sedis</taxon>
        <taxon>Mucoromycota</taxon>
        <taxon>Mortierellomycotina</taxon>
        <taxon>Mortierellomycetes</taxon>
        <taxon>Mortierellales</taxon>
        <taxon>Mortierellaceae</taxon>
        <taxon>Entomortierella</taxon>
    </lineage>
</organism>
<accession>A0A9P6MLW7</accession>
<dbReference type="Proteomes" id="UP000703661">
    <property type="component" value="Unassembled WGS sequence"/>
</dbReference>
<comment type="caution">
    <text evidence="1">The sequence shown here is derived from an EMBL/GenBank/DDBJ whole genome shotgun (WGS) entry which is preliminary data.</text>
</comment>
<evidence type="ECO:0000313" key="1">
    <source>
        <dbReference type="EMBL" id="KAG0007175.1"/>
    </source>
</evidence>
<dbReference type="AlphaFoldDB" id="A0A9P6MLW7"/>